<gene>
    <name evidence="7" type="ORF">g.63519</name>
</gene>
<feature type="domain" description="PI3K/PI4K catalytic" evidence="5">
    <location>
        <begin position="810"/>
        <end position="1143"/>
    </location>
</feature>
<dbReference type="Gene3D" id="1.10.1070.11">
    <property type="entry name" value="Phosphatidylinositol 3-/4-kinase, catalytic domain"/>
    <property type="match status" value="1"/>
</dbReference>
<comment type="cofactor">
    <cofactor evidence="1">
        <name>FAD</name>
        <dbReference type="ChEBI" id="CHEBI:57692"/>
    </cofactor>
</comment>
<dbReference type="InterPro" id="IPR036188">
    <property type="entry name" value="FAD/NAD-bd_sf"/>
</dbReference>
<evidence type="ECO:0000256" key="1">
    <source>
        <dbReference type="ARBA" id="ARBA00001974"/>
    </source>
</evidence>
<dbReference type="SUPFAM" id="SSF51905">
    <property type="entry name" value="FAD/NAD(P)-binding domain"/>
    <property type="match status" value="1"/>
</dbReference>
<dbReference type="InterPro" id="IPR036940">
    <property type="entry name" value="PI3/4_kinase_cat_sf"/>
</dbReference>
<dbReference type="InterPro" id="IPR000403">
    <property type="entry name" value="PI3/4_kinase_cat_dom"/>
</dbReference>
<dbReference type="AlphaFoldDB" id="A0A1D1ZTP9"/>
<dbReference type="EMBL" id="GDKF01008559">
    <property type="protein sequence ID" value="JAT70063.1"/>
    <property type="molecule type" value="Transcribed_RNA"/>
</dbReference>
<dbReference type="GO" id="GO:0030488">
    <property type="term" value="P:tRNA methylation"/>
    <property type="evidence" value="ECO:0007669"/>
    <property type="project" value="TreeGrafter"/>
</dbReference>
<keyword evidence="3" id="KW-0285">Flavoprotein</keyword>
<dbReference type="PANTHER" id="PTHR11806">
    <property type="entry name" value="GLUCOSE INHIBITED DIVISION PROTEIN A"/>
    <property type="match status" value="1"/>
</dbReference>
<protein>
    <submittedName>
        <fullName evidence="7">Uncharacterized protein</fullName>
    </submittedName>
</protein>
<dbReference type="PRINTS" id="PR00411">
    <property type="entry name" value="PNDRDTASEI"/>
</dbReference>
<dbReference type="InterPro" id="IPR003152">
    <property type="entry name" value="FATC_dom"/>
</dbReference>
<dbReference type="PROSITE" id="PS51190">
    <property type="entry name" value="FATC"/>
    <property type="match status" value="1"/>
</dbReference>
<dbReference type="PANTHER" id="PTHR11806:SF0">
    <property type="entry name" value="PROTEIN MTO1 HOMOLOG, MITOCHONDRIAL"/>
    <property type="match status" value="1"/>
</dbReference>
<reference evidence="7" key="1">
    <citation type="submission" date="2015-08" db="EMBL/GenBank/DDBJ databases">
        <authorList>
            <person name="Babu N.S."/>
            <person name="Beckwith C.J."/>
            <person name="Beseler K.G."/>
            <person name="Brison A."/>
            <person name="Carone J.V."/>
            <person name="Caskin T.P."/>
            <person name="Diamond M."/>
            <person name="Durham M.E."/>
            <person name="Foxe J.M."/>
            <person name="Go M."/>
            <person name="Henderson B.A."/>
            <person name="Jones I.B."/>
            <person name="McGettigan J.A."/>
            <person name="Micheletti S.J."/>
            <person name="Nasrallah M.E."/>
            <person name="Ortiz D."/>
            <person name="Piller C.R."/>
            <person name="Privatt S.R."/>
            <person name="Schneider S.L."/>
            <person name="Sharp S."/>
            <person name="Smith T.C."/>
            <person name="Stanton J.D."/>
            <person name="Ullery H.E."/>
            <person name="Wilson R.J."/>
            <person name="Serrano M.G."/>
            <person name="Buck G."/>
            <person name="Lee V."/>
            <person name="Wang Y."/>
            <person name="Carvalho R."/>
            <person name="Voegtly L."/>
            <person name="Shi R."/>
            <person name="Duckworth R."/>
            <person name="Johnson A."/>
            <person name="Loviza R."/>
            <person name="Walstead R."/>
            <person name="Shah Z."/>
            <person name="Kiflezghi M."/>
            <person name="Wade K."/>
            <person name="Ball S.L."/>
            <person name="Bradley K.W."/>
            <person name="Asai D.J."/>
            <person name="Bowman C.A."/>
            <person name="Russell D.A."/>
            <person name="Pope W.H."/>
            <person name="Jacobs-Sera D."/>
            <person name="Hendrix R.W."/>
            <person name="Hatfull G.F."/>
        </authorList>
    </citation>
    <scope>NUCLEOTIDE SEQUENCE</scope>
</reference>
<dbReference type="Pfam" id="PF02260">
    <property type="entry name" value="FATC"/>
    <property type="match status" value="1"/>
</dbReference>
<dbReference type="Gene3D" id="2.40.30.260">
    <property type="match status" value="1"/>
</dbReference>
<sequence length="1175" mass="124532">MRHALVFHQSGNMLRPSMFRVARPWTRHPPRPIRAFSSTRDVDVIVVGGGHAGCEAAAAAARRGARTLLITPSPSATIGEMSCNPSIGGLAKGTLVREVDALDGLMGRVADEAGIQFRMLNASKGPAVRGPRAQMDRALYKAAMQAALAAVPGLQVLDASVVDLVLESGGASPRHAAGTPAVAGVRLSDGRTVGARAVVITTGTFLRGVIHVGGERRAAGRIASAVSLDAAARAAGAGAAEAPADPDLLAAQRADERAAGAATLLAQTFARLGFSLGRLKTGTPPRLDGRTIDYGVCEPQPGDAAPTPFSFLNMEAGDWAPRQPQVRCHATHTSAATEALVREAMASGRGAVFASGATVAGGGCVEPRYCPSLETKFSRFPGRAHHVWLEPEGLGTAVVYPNGISNSMEVADQARMLATIPGLERAVMLQPAYAVEYDYVDPRQLLPSLESRRAAGLWLAGQINGTTGYEEAAAQGLLAGANAAAPGDPLALSRSDSYLGVLADDLVGRGTSEPYRMLSARAEFRLALRADNADARLTPRGVAAGLVGAGRARAAARRAAAVQAVEALLDDVSLTPHAWARGGFAMGSNGQRVRASAMLARPGADLAGVAAAAAAAAAPGADGGGAPENSPPIEKPMEVLAYDALKEVIDVLKRRFGGPLQGLENLMQELSVRFTNRTDERLLAVVHALGQRTYKTGLPPSAPIPETFKKELVNVCRACSARDGAGPSRSNQYHQQFAKDVDPASPSSPQTLGALTERLKGWRVMLEAVIEDTYPTHLKLENEAPLLLDLALDDVEMPGQAPASLDSPEPVFIERVASTLEVVRRNCNSFRRLTLYGSDGQPRHFLIQAQQQQLTGSDERILAMLRAANVLLTMHPESRRRSLQFSTPAILPIWLGVRIVEDDPTSLSFLDVYENHCARYGREPDDPIVAFKARCCSAEGITTNLEVRLSAYEEVASKVVTENILSQHMHKTMIDPKMTWIVKKQFAQSAAMSAVQCYMLLLTGRSPGRVLVSKSTGRISQMELGSNYDVHFQLEKGHETVPFRLTRNMVAFMGVHGLEGLFVAAAAAAAQGLQAPHSPLASLLALFLRDDILAWAARRSGSRSVAALSSSFGPAQIQTCVAMNVKAATERVAAVGPASSVLAAANPQTGMRKLVDAATNPQNLCRMEPTWQPWF</sequence>
<feature type="domain" description="FATC" evidence="6">
    <location>
        <begin position="1133"/>
        <end position="1175"/>
    </location>
</feature>
<dbReference type="SMART" id="SM01343">
    <property type="entry name" value="FATC"/>
    <property type="match status" value="1"/>
</dbReference>
<dbReference type="InterPro" id="IPR020595">
    <property type="entry name" value="MnmG-rel_CS"/>
</dbReference>
<evidence type="ECO:0000256" key="3">
    <source>
        <dbReference type="ARBA" id="ARBA00022630"/>
    </source>
</evidence>
<dbReference type="Pfam" id="PF01134">
    <property type="entry name" value="GIDA"/>
    <property type="match status" value="2"/>
</dbReference>
<dbReference type="CDD" id="cd05163">
    <property type="entry name" value="PIKK_TRRAP"/>
    <property type="match status" value="1"/>
</dbReference>
<organism evidence="7">
    <name type="scientific">Auxenochlorella protothecoides</name>
    <name type="common">Green microalga</name>
    <name type="synonym">Chlorella protothecoides</name>
    <dbReference type="NCBI Taxonomy" id="3075"/>
    <lineage>
        <taxon>Eukaryota</taxon>
        <taxon>Viridiplantae</taxon>
        <taxon>Chlorophyta</taxon>
        <taxon>core chlorophytes</taxon>
        <taxon>Trebouxiophyceae</taxon>
        <taxon>Chlorellales</taxon>
        <taxon>Chlorellaceae</taxon>
        <taxon>Auxenochlorella</taxon>
    </lineage>
</organism>
<dbReference type="PROSITE" id="PS01281">
    <property type="entry name" value="GIDA_2"/>
    <property type="match status" value="1"/>
</dbReference>
<dbReference type="InterPro" id="IPR040131">
    <property type="entry name" value="MnmG_N"/>
</dbReference>
<accession>A0A1D1ZTP9</accession>
<keyword evidence="4" id="KW-0274">FAD</keyword>
<evidence type="ECO:0000313" key="7">
    <source>
        <dbReference type="EMBL" id="JAT70063.1"/>
    </source>
</evidence>
<evidence type="ECO:0000256" key="4">
    <source>
        <dbReference type="ARBA" id="ARBA00022827"/>
    </source>
</evidence>
<proteinExistence type="inferred from homology"/>
<name>A0A1D1ZTP9_AUXPR</name>
<dbReference type="InterPro" id="IPR011009">
    <property type="entry name" value="Kinase-like_dom_sf"/>
</dbReference>
<dbReference type="Pfam" id="PF00454">
    <property type="entry name" value="PI3_PI4_kinase"/>
    <property type="match status" value="1"/>
</dbReference>
<dbReference type="GO" id="GO:0050660">
    <property type="term" value="F:flavin adenine dinucleotide binding"/>
    <property type="evidence" value="ECO:0007669"/>
    <property type="project" value="InterPro"/>
</dbReference>
<dbReference type="SMART" id="SM00146">
    <property type="entry name" value="PI3Kc"/>
    <property type="match status" value="1"/>
</dbReference>
<dbReference type="Gene3D" id="3.50.50.60">
    <property type="entry name" value="FAD/NAD(P)-binding domain"/>
    <property type="match status" value="2"/>
</dbReference>
<evidence type="ECO:0000259" key="6">
    <source>
        <dbReference type="PROSITE" id="PS51190"/>
    </source>
</evidence>
<dbReference type="InterPro" id="IPR002218">
    <property type="entry name" value="MnmG-rel"/>
</dbReference>
<dbReference type="SUPFAM" id="SSF56112">
    <property type="entry name" value="Protein kinase-like (PK-like)"/>
    <property type="match status" value="1"/>
</dbReference>
<dbReference type="PROSITE" id="PS50290">
    <property type="entry name" value="PI3_4_KINASE_3"/>
    <property type="match status" value="1"/>
</dbReference>
<evidence type="ECO:0000256" key="2">
    <source>
        <dbReference type="ARBA" id="ARBA00007653"/>
    </source>
</evidence>
<comment type="similarity">
    <text evidence="2">Belongs to the MnmG family.</text>
</comment>
<dbReference type="GO" id="GO:0002098">
    <property type="term" value="P:tRNA wobble uridine modification"/>
    <property type="evidence" value="ECO:0007669"/>
    <property type="project" value="TreeGrafter"/>
</dbReference>
<evidence type="ECO:0000259" key="5">
    <source>
        <dbReference type="PROSITE" id="PS50290"/>
    </source>
</evidence>